<feature type="region of interest" description="Disordered" evidence="1">
    <location>
        <begin position="962"/>
        <end position="981"/>
    </location>
</feature>
<evidence type="ECO:0000259" key="2">
    <source>
        <dbReference type="PROSITE" id="PS52052"/>
    </source>
</evidence>
<comment type="caution">
    <text evidence="3">The sequence shown here is derived from an EMBL/GenBank/DDBJ whole genome shotgun (WGS) entry which is preliminary data.</text>
</comment>
<feature type="region of interest" description="Disordered" evidence="1">
    <location>
        <begin position="267"/>
        <end position="286"/>
    </location>
</feature>
<evidence type="ECO:0000313" key="4">
    <source>
        <dbReference type="Proteomes" id="UP000823561"/>
    </source>
</evidence>
<dbReference type="AlphaFoldDB" id="A0AAV6H8F9"/>
<evidence type="ECO:0000256" key="1">
    <source>
        <dbReference type="SAM" id="MobiDB-lite"/>
    </source>
</evidence>
<dbReference type="PANTHER" id="PTHR22443">
    <property type="entry name" value="NON-SPECIFIC LETHAL 1, ISOFORM M"/>
    <property type="match status" value="1"/>
</dbReference>
<dbReference type="PANTHER" id="PTHR22443:SF16">
    <property type="entry name" value="KAT8 REGULATORY NSL COMPLEX SUBUNIT 1-LIKE PROTEIN"/>
    <property type="match status" value="1"/>
</dbReference>
<protein>
    <recommendedName>
        <fullName evidence="2">PEHE domain-containing protein</fullName>
    </recommendedName>
</protein>
<feature type="region of interest" description="Disordered" evidence="1">
    <location>
        <begin position="341"/>
        <end position="370"/>
    </location>
</feature>
<feature type="region of interest" description="Disordered" evidence="1">
    <location>
        <begin position="935"/>
        <end position="956"/>
    </location>
</feature>
<feature type="compositionally biased region" description="Basic residues" evidence="1">
    <location>
        <begin position="743"/>
        <end position="755"/>
    </location>
</feature>
<dbReference type="PROSITE" id="PS52052">
    <property type="entry name" value="PEHE"/>
    <property type="match status" value="1"/>
</dbReference>
<feature type="compositionally biased region" description="Acidic residues" evidence="1">
    <location>
        <begin position="804"/>
        <end position="823"/>
    </location>
</feature>
<feature type="domain" description="PEHE" evidence="2">
    <location>
        <begin position="787"/>
        <end position="907"/>
    </location>
</feature>
<keyword evidence="4" id="KW-1185">Reference proteome</keyword>
<dbReference type="Pfam" id="PF15275">
    <property type="entry name" value="PEHE"/>
    <property type="match status" value="1"/>
</dbReference>
<feature type="compositionally biased region" description="Basic residues" evidence="1">
    <location>
        <begin position="701"/>
        <end position="713"/>
    </location>
</feature>
<evidence type="ECO:0000313" key="3">
    <source>
        <dbReference type="EMBL" id="KAG5283425.1"/>
    </source>
</evidence>
<reference evidence="3" key="1">
    <citation type="submission" date="2020-10" db="EMBL/GenBank/DDBJ databases">
        <title>Chromosome-scale genome assembly of the Allis shad, Alosa alosa.</title>
        <authorList>
            <person name="Margot Z."/>
            <person name="Christophe K."/>
            <person name="Cabau C."/>
            <person name="Louis A."/>
            <person name="Berthelot C."/>
            <person name="Parey E."/>
            <person name="Roest Crollius H."/>
            <person name="Montfort J."/>
            <person name="Robinson-Rechavi M."/>
            <person name="Bucao C."/>
            <person name="Bouchez O."/>
            <person name="Gislard M."/>
            <person name="Lluch J."/>
            <person name="Milhes M."/>
            <person name="Lampietro C."/>
            <person name="Lopez Roques C."/>
            <person name="Donnadieu C."/>
            <person name="Braasch I."/>
            <person name="Desvignes T."/>
            <person name="Postlethwait J."/>
            <person name="Bobe J."/>
            <person name="Guiguen Y."/>
        </authorList>
    </citation>
    <scope>NUCLEOTIDE SEQUENCE</scope>
    <source>
        <strain evidence="3">M-15738</strain>
        <tissue evidence="3">Blood</tissue>
    </source>
</reference>
<dbReference type="SMART" id="SM01300">
    <property type="entry name" value="PEHE"/>
    <property type="match status" value="1"/>
</dbReference>
<feature type="region of interest" description="Disordered" evidence="1">
    <location>
        <begin position="804"/>
        <end position="827"/>
    </location>
</feature>
<dbReference type="GO" id="GO:0044545">
    <property type="term" value="C:NSL complex"/>
    <property type="evidence" value="ECO:0007669"/>
    <property type="project" value="TreeGrafter"/>
</dbReference>
<feature type="compositionally biased region" description="Basic and acidic residues" evidence="1">
    <location>
        <begin position="688"/>
        <end position="699"/>
    </location>
</feature>
<dbReference type="GO" id="GO:0035035">
    <property type="term" value="F:histone acetyltransferase binding"/>
    <property type="evidence" value="ECO:0007669"/>
    <property type="project" value="TreeGrafter"/>
</dbReference>
<name>A0AAV6H8F9_9TELE</name>
<feature type="region of interest" description="Disordered" evidence="1">
    <location>
        <begin position="851"/>
        <end position="878"/>
    </location>
</feature>
<proteinExistence type="predicted"/>
<dbReference type="InterPro" id="IPR029332">
    <property type="entry name" value="PEHE_dom"/>
</dbReference>
<feature type="region of interest" description="Disordered" evidence="1">
    <location>
        <begin position="663"/>
        <end position="714"/>
    </location>
</feature>
<dbReference type="InterPro" id="IPR026180">
    <property type="entry name" value="NSL1"/>
</dbReference>
<feature type="region of interest" description="Disordered" evidence="1">
    <location>
        <begin position="731"/>
        <end position="755"/>
    </location>
</feature>
<gene>
    <name evidence="3" type="ORF">AALO_G00041940</name>
</gene>
<dbReference type="Proteomes" id="UP000823561">
    <property type="component" value="Chromosome 3"/>
</dbReference>
<dbReference type="EMBL" id="JADWDJ010000003">
    <property type="protein sequence ID" value="KAG5283425.1"/>
    <property type="molecule type" value="Genomic_DNA"/>
</dbReference>
<organism evidence="3 4">
    <name type="scientific">Alosa alosa</name>
    <name type="common">allis shad</name>
    <dbReference type="NCBI Taxonomy" id="278164"/>
    <lineage>
        <taxon>Eukaryota</taxon>
        <taxon>Metazoa</taxon>
        <taxon>Chordata</taxon>
        <taxon>Craniata</taxon>
        <taxon>Vertebrata</taxon>
        <taxon>Euteleostomi</taxon>
        <taxon>Actinopterygii</taxon>
        <taxon>Neopterygii</taxon>
        <taxon>Teleostei</taxon>
        <taxon>Clupei</taxon>
        <taxon>Clupeiformes</taxon>
        <taxon>Clupeoidei</taxon>
        <taxon>Clupeidae</taxon>
        <taxon>Alosa</taxon>
    </lineage>
</organism>
<accession>A0AAV6H8F9</accession>
<sequence>MAPALTKTTKSGIHLSSSLLTDSMGSDSPVTGIDIDPQMKLLEDSYSQRMWLDLSSLPFLDTCGSKNPLEYPDVLLQPLLQGSGYYKTVLLSNPRAVVGHLAINKTKKSLMAQGDILLPPLPDFSSIRNAPAGLKLRQLSSTVPESLGISNSPSLIQGNPGDHSPQSSAAGFANATDRKCAGDSMGIDGNRARHWGPRCSQRQPGLVSVEEAVRGQTLRHLSQHMTLVGRAERIQRRLQALLGEHASRHCTQQLEGLKAKFLQKDLTPISPEQPTSPFAAGSPASSIDSKSICVKAESDSLAAVTMSNTTQTGAVSTEGSVDVQNFARCASVALRGVQSALDSDATESSSDEEWEPKASGTRTQSVRGSSEWRWQAERAELASRWTWLQLRVAELEGHIRQIGDFRQRVLHSKGGVVLAESQPLTDRQIQQALLTETAGLSFAAGSAGELTSDLEMEPSSPTRLLRNIERQSAQLTQIVNSLMPPLSLSPSSSPVSSWMAAGQQKRPFDSGEMFQMGSQGMGFDGQKKRRVCRRRPRAVQPDLTCVSARTRPLLTYHKPRLFISNPPCSSDRQEEPFPSSTCSSCKSCDPLALCTDPRCPGNPADRALRSHPVLSLRSDIPLSIHLQNGLQREDWTLRPLTLHAEPSSPLHYLSCGRKQPRNSAAFNLGHIPLPHRRRPKSRGGATEVRWEPGVRDPPRQNRQRRRRRRKRLDHHSSLDEVELLSCFAVPPSPEESAEEAPHPHHTRHRSSQFIRRRNGESVYNINNIVIPMSLAAPIKVEKLQYKDILTPSWRVVETEQLLKEEEEEQERVEEEDDETESLSDELFARRHQSYERREKLRWTTWEKNRKHRRSRSSCAGHPTPSADGSGTDCSVRPQTHPHPDWGCWGGGGDSDGELEEKLPQVPWETRAFPLSVEEEEALRSDGCHAILNPAQSYQQPRRHMSLQEVSSHPESVNRPYYAEEAPDETTALDTVGPTLSG</sequence>